<evidence type="ECO:0000313" key="4">
    <source>
        <dbReference type="Proteomes" id="UP000093432"/>
    </source>
</evidence>
<dbReference type="GO" id="GO:0003824">
    <property type="term" value="F:catalytic activity"/>
    <property type="evidence" value="ECO:0007669"/>
    <property type="project" value="InterPro"/>
</dbReference>
<dbReference type="OrthoDB" id="1275056at2"/>
<dbReference type="EMBL" id="MAYG01000012">
    <property type="protein sequence ID" value="OCA71188.1"/>
    <property type="molecule type" value="Genomic_DNA"/>
</dbReference>
<reference evidence="3 5" key="3">
    <citation type="submission" date="2018-12" db="EMBL/GenBank/DDBJ databases">
        <title>Draft Genome Sequence of Chryseobacterium arthrosphaerae strain ED882-96 Isolated from the Blood of a Patient with Liver Cirrhosis in Taiwan.</title>
        <authorList>
            <person name="Lin J.-N."/>
            <person name="Lai C.-H."/>
            <person name="Yang C.-H."/>
            <person name="Huang Y.-H."/>
        </authorList>
    </citation>
    <scope>NUCLEOTIDE SEQUENCE [LARGE SCALE GENOMIC DNA]</scope>
    <source>
        <strain evidence="3 5">ED882-96</strain>
    </source>
</reference>
<accession>A0A1B8ZHW7</accession>
<dbReference type="Proteomes" id="UP000276953">
    <property type="component" value="Unassembled WGS sequence"/>
</dbReference>
<dbReference type="InterPro" id="IPR036648">
    <property type="entry name" value="CN_Hdrase_a/SCN_Hdrase_g_sf"/>
</dbReference>
<organism evidence="2 4">
    <name type="scientific">Chryseobacterium arthrosphaerae</name>
    <dbReference type="NCBI Taxonomy" id="651561"/>
    <lineage>
        <taxon>Bacteria</taxon>
        <taxon>Pseudomonadati</taxon>
        <taxon>Bacteroidota</taxon>
        <taxon>Flavobacteriia</taxon>
        <taxon>Flavobacteriales</taxon>
        <taxon>Weeksellaceae</taxon>
        <taxon>Chryseobacterium group</taxon>
        <taxon>Chryseobacterium</taxon>
    </lineage>
</organism>
<dbReference type="Proteomes" id="UP001350005">
    <property type="component" value="Unassembled WGS sequence"/>
</dbReference>
<proteinExistence type="predicted"/>
<reference evidence="4" key="1">
    <citation type="submission" date="2016-07" db="EMBL/GenBank/DDBJ databases">
        <authorList>
            <person name="Florea S."/>
            <person name="Webb J.S."/>
            <person name="Jaromczyk J."/>
            <person name="Schardl C.L."/>
        </authorList>
    </citation>
    <scope>NUCLEOTIDE SEQUENCE [LARGE SCALE GENOMIC DNA]</scope>
    <source>
        <strain evidence="4">CC-VM-7</strain>
    </source>
</reference>
<dbReference type="Gene3D" id="3.90.330.10">
    <property type="entry name" value="Nitrile hydratase alpha /Thiocyanate hydrolase gamma"/>
    <property type="match status" value="1"/>
</dbReference>
<dbReference type="GO" id="GO:0046914">
    <property type="term" value="F:transition metal ion binding"/>
    <property type="evidence" value="ECO:0007669"/>
    <property type="project" value="InterPro"/>
</dbReference>
<dbReference type="EMBL" id="RYFC01000001">
    <property type="protein sequence ID" value="RTZ50276.1"/>
    <property type="molecule type" value="Genomic_DNA"/>
</dbReference>
<evidence type="ECO:0000313" key="1">
    <source>
        <dbReference type="EMBL" id="MEE6129986.1"/>
    </source>
</evidence>
<keyword evidence="6" id="KW-1185">Reference proteome</keyword>
<dbReference type="KEGG" id="carh:EGY05_21535"/>
<dbReference type="SUPFAM" id="SSF56209">
    <property type="entry name" value="Nitrile hydratase alpha chain"/>
    <property type="match status" value="1"/>
</dbReference>
<evidence type="ECO:0000313" key="6">
    <source>
        <dbReference type="Proteomes" id="UP001350005"/>
    </source>
</evidence>
<dbReference type="EMBL" id="JAZGJU010000068">
    <property type="protein sequence ID" value="MEE6129986.1"/>
    <property type="molecule type" value="Genomic_DNA"/>
</dbReference>
<evidence type="ECO:0000313" key="5">
    <source>
        <dbReference type="Proteomes" id="UP000276953"/>
    </source>
</evidence>
<comment type="caution">
    <text evidence="2">The sequence shown here is derived from an EMBL/GenBank/DDBJ whole genome shotgun (WGS) entry which is preliminary data.</text>
</comment>
<sequence length="110" mass="11982">MNLTNDQEVLQSVVKKAWKDPVFKNSLIRNPVSTMEGFLGRSINLPAGKNLAFVDQTDSSTIFINIPAELDMEDMELSEEQLDIVSGGNAGDPPIFIKPVNSGDNIFGGK</sequence>
<dbReference type="STRING" id="651561.BBI00_15700"/>
<dbReference type="AlphaFoldDB" id="A0A1B8ZHW7"/>
<evidence type="ECO:0000313" key="3">
    <source>
        <dbReference type="EMBL" id="RTZ50276.1"/>
    </source>
</evidence>
<name>A0A1B8ZHW7_9FLAO</name>
<dbReference type="RefSeq" id="WP_065399844.1">
    <property type="nucleotide sequence ID" value="NZ_CP033811.1"/>
</dbReference>
<dbReference type="Proteomes" id="UP000093432">
    <property type="component" value="Unassembled WGS sequence"/>
</dbReference>
<gene>
    <name evidence="2" type="ORF">BBI00_15700</name>
    <name evidence="3" type="ORF">EJ377_10435</name>
    <name evidence="1" type="ORF">V2E39_21480</name>
</gene>
<evidence type="ECO:0000313" key="2">
    <source>
        <dbReference type="EMBL" id="OCA71188.1"/>
    </source>
</evidence>
<reference evidence="2" key="2">
    <citation type="submission" date="2016-07" db="EMBL/GenBank/DDBJ databases">
        <authorList>
            <person name="Jeong J.-J."/>
            <person name="Kim D.W."/>
            <person name="Sang M.K."/>
            <person name="Choi I.-G."/>
            <person name="Kim K.D."/>
        </authorList>
    </citation>
    <scope>NUCLEOTIDE SEQUENCE</scope>
    <source>
        <strain evidence="2">CC-VM-7</strain>
    </source>
</reference>
<reference evidence="1 6" key="4">
    <citation type="submission" date="2024-01" db="EMBL/GenBank/DDBJ databases">
        <title>Whole genome of Chryseobacterium arthrosphaerae NNCa 2741.</title>
        <authorList>
            <person name="Boriskina E.V."/>
            <person name="Gordinskaya N.A."/>
            <person name="Kropotov V.S."/>
            <person name="Alekseeva A.E."/>
            <person name="Makhova M.A."/>
            <person name="Kryazhev D.V."/>
            <person name="Shkurkina I.S."/>
        </authorList>
    </citation>
    <scope>NUCLEOTIDE SEQUENCE [LARGE SCALE GENOMIC DNA]</scope>
    <source>
        <strain evidence="1 6">NNCa 2741</strain>
    </source>
</reference>
<protein>
    <submittedName>
        <fullName evidence="3">TOMM propeptide domain-containing protein</fullName>
    </submittedName>
</protein>